<keyword evidence="4" id="KW-1133">Transmembrane helix</keyword>
<dbReference type="PANTHER" id="PTHR30627:SF1">
    <property type="entry name" value="PEPTIDOGLYCAN D,D-TRANSPEPTIDASE FTSI"/>
    <property type="match status" value="1"/>
</dbReference>
<feature type="transmembrane region" description="Helical" evidence="4">
    <location>
        <begin position="34"/>
        <end position="57"/>
    </location>
</feature>
<sequence length="574" mass="63412">MAKIADSSFLRRTSSIKKHGTSAIRLRGPGRSRIFFAMTIFVLVYGAIAGRLILLGLQDGDPAKRFLAAQNTVAQARPDIVDRNGEILATDIKSAALYAEPRKIPDKDEVFDGLISVLPELDNPTIKRRLESNALFTWLKREISVEQRQAIHALGLPGVGFRQSNKRFYPGGQTVSHILGTVNVDNQGLSGMEKYVDQAWLKDLQELGFTQDRMMEPVELSVDLRVQHAVRDELRRSMEYYKAKAAMGVVLKADTGEVIAMISLPDFDPNNRQQALEKERMNRVTGGVFEMGSIFKGITVAMALDSGTVKLEDSFDATKPIRVARQKIDDYHGKRRVLSVPEVFIYSSNIGTIKMMQKAGVPAQQEFLKKIGLTQKMKTEMPGVARPLLPPKWNELAAMTISFGHGLGVTPLQMAVAGATLVNGGKYIEPTFLPRTKEQADELATQVISPETSEILRYLNRENVLRGSGRRAAVPGYDVGGKTGTAQKVVNGRYVEGLYLNSFMSAFPMSDPEYLVLITLDEPQKVEGQHYATAGWNAVPTTASIIRRIAPMLGVVPDFADDAETIPVSYQNRN</sequence>
<feature type="domain" description="Penicillin-binding protein transpeptidase" evidence="5">
    <location>
        <begin position="248"/>
        <end position="534"/>
    </location>
</feature>
<dbReference type="Pfam" id="PF00905">
    <property type="entry name" value="Transpeptidase"/>
    <property type="match status" value="1"/>
</dbReference>
<dbReference type="InterPro" id="IPR050515">
    <property type="entry name" value="Beta-lactam/transpept"/>
</dbReference>
<keyword evidence="2" id="KW-0378">Hydrolase</keyword>
<dbReference type="GO" id="GO:0008658">
    <property type="term" value="F:penicillin binding"/>
    <property type="evidence" value="ECO:0007669"/>
    <property type="project" value="InterPro"/>
</dbReference>
<comment type="caution">
    <text evidence="7">The sequence shown here is derived from an EMBL/GenBank/DDBJ whole genome shotgun (WGS) entry which is preliminary data.</text>
</comment>
<dbReference type="PANTHER" id="PTHR30627">
    <property type="entry name" value="PEPTIDOGLYCAN D,D-TRANSPEPTIDASE"/>
    <property type="match status" value="1"/>
</dbReference>
<dbReference type="GO" id="GO:0004180">
    <property type="term" value="F:carboxypeptidase activity"/>
    <property type="evidence" value="ECO:0007669"/>
    <property type="project" value="UniProtKB-KW"/>
</dbReference>
<dbReference type="GO" id="GO:0016757">
    <property type="term" value="F:glycosyltransferase activity"/>
    <property type="evidence" value="ECO:0007669"/>
    <property type="project" value="UniProtKB-KW"/>
</dbReference>
<evidence type="ECO:0000256" key="1">
    <source>
        <dbReference type="ARBA" id="ARBA00004370"/>
    </source>
</evidence>
<keyword evidence="8" id="KW-1185">Reference proteome</keyword>
<dbReference type="InterPro" id="IPR036138">
    <property type="entry name" value="PBP_dimer_sf"/>
</dbReference>
<keyword evidence="7" id="KW-0808">Transferase</keyword>
<dbReference type="SUPFAM" id="SSF56519">
    <property type="entry name" value="Penicillin binding protein dimerisation domain"/>
    <property type="match status" value="1"/>
</dbReference>
<evidence type="ECO:0000259" key="6">
    <source>
        <dbReference type="Pfam" id="PF03717"/>
    </source>
</evidence>
<reference evidence="7 8" key="1">
    <citation type="journal article" date="2016" name="Front. Microbiol.">
        <title>Comparative Genomic Analysis Reveals a Diverse Repertoire of Genes Involved in Prokaryote-Eukaryote Interactions within the Pseudovibrio Genus.</title>
        <authorList>
            <person name="Romano S."/>
            <person name="Fernandez-Guerra A."/>
            <person name="Reen F.J."/>
            <person name="Glockner F.O."/>
            <person name="Crowley S.P."/>
            <person name="O'Sullivan O."/>
            <person name="Cotter P.D."/>
            <person name="Adams C."/>
            <person name="Dobson A.D."/>
            <person name="O'Gara F."/>
        </authorList>
    </citation>
    <scope>NUCLEOTIDE SEQUENCE [LARGE SCALE GENOMIC DNA]</scope>
    <source>
        <strain evidence="7 8">Ad2</strain>
    </source>
</reference>
<dbReference type="PATRIC" id="fig|989403.3.peg.833"/>
<proteinExistence type="predicted"/>
<dbReference type="AlphaFoldDB" id="A0A166ASF7"/>
<evidence type="ECO:0000313" key="7">
    <source>
        <dbReference type="EMBL" id="KZL21492.1"/>
    </source>
</evidence>
<dbReference type="Gene3D" id="3.40.710.10">
    <property type="entry name" value="DD-peptidase/beta-lactamase superfamily"/>
    <property type="match status" value="1"/>
</dbReference>
<dbReference type="InterPro" id="IPR005311">
    <property type="entry name" value="PBP_dimer"/>
</dbReference>
<keyword evidence="3 4" id="KW-0472">Membrane</keyword>
<keyword evidence="7" id="KW-0328">Glycosyltransferase</keyword>
<keyword evidence="2" id="KW-0645">Protease</keyword>
<accession>A0A166ASF7</accession>
<dbReference type="Gene3D" id="3.30.450.330">
    <property type="match status" value="1"/>
</dbReference>
<dbReference type="GO" id="GO:0005886">
    <property type="term" value="C:plasma membrane"/>
    <property type="evidence" value="ECO:0007669"/>
    <property type="project" value="TreeGrafter"/>
</dbReference>
<evidence type="ECO:0000259" key="5">
    <source>
        <dbReference type="Pfam" id="PF00905"/>
    </source>
</evidence>
<dbReference type="SUPFAM" id="SSF56601">
    <property type="entry name" value="beta-lactamase/transpeptidase-like"/>
    <property type="match status" value="1"/>
</dbReference>
<evidence type="ECO:0000256" key="3">
    <source>
        <dbReference type="ARBA" id="ARBA00023136"/>
    </source>
</evidence>
<dbReference type="InterPro" id="IPR001460">
    <property type="entry name" value="PCN-bd_Tpept"/>
</dbReference>
<keyword evidence="2" id="KW-0121">Carboxypeptidase</keyword>
<keyword evidence="4" id="KW-0812">Transmembrane</keyword>
<evidence type="ECO:0000256" key="4">
    <source>
        <dbReference type="SAM" id="Phobius"/>
    </source>
</evidence>
<dbReference type="Proteomes" id="UP000076577">
    <property type="component" value="Unassembled WGS sequence"/>
</dbReference>
<comment type="subcellular location">
    <subcellularLocation>
        <location evidence="1">Membrane</location>
    </subcellularLocation>
</comment>
<dbReference type="EC" id="2.4.1.129" evidence="7"/>
<dbReference type="Pfam" id="PF03717">
    <property type="entry name" value="PBP_dimer"/>
    <property type="match status" value="1"/>
</dbReference>
<dbReference type="RefSeq" id="WP_068002442.1">
    <property type="nucleotide sequence ID" value="NZ_FOFM01000006.1"/>
</dbReference>
<feature type="domain" description="Penicillin-binding protein dimerisation" evidence="6">
    <location>
        <begin position="76"/>
        <end position="186"/>
    </location>
</feature>
<dbReference type="EMBL" id="LMCB01000004">
    <property type="protein sequence ID" value="KZL21492.1"/>
    <property type="molecule type" value="Genomic_DNA"/>
</dbReference>
<gene>
    <name evidence="7" type="primary">ftsI</name>
    <name evidence="7" type="ORF">PsAD2_00787</name>
</gene>
<dbReference type="GO" id="GO:0071555">
    <property type="term" value="P:cell wall organization"/>
    <property type="evidence" value="ECO:0007669"/>
    <property type="project" value="TreeGrafter"/>
</dbReference>
<evidence type="ECO:0000313" key="8">
    <source>
        <dbReference type="Proteomes" id="UP000076577"/>
    </source>
</evidence>
<dbReference type="STRING" id="989403.SAMN05421798_10659"/>
<organism evidence="7 8">
    <name type="scientific">Pseudovibrio axinellae</name>
    <dbReference type="NCBI Taxonomy" id="989403"/>
    <lineage>
        <taxon>Bacteria</taxon>
        <taxon>Pseudomonadati</taxon>
        <taxon>Pseudomonadota</taxon>
        <taxon>Alphaproteobacteria</taxon>
        <taxon>Hyphomicrobiales</taxon>
        <taxon>Stappiaceae</taxon>
        <taxon>Pseudovibrio</taxon>
    </lineage>
</organism>
<dbReference type="InterPro" id="IPR012338">
    <property type="entry name" value="Beta-lactam/transpept-like"/>
</dbReference>
<dbReference type="Gene3D" id="3.90.1310.10">
    <property type="entry name" value="Penicillin-binding protein 2a (Domain 2)"/>
    <property type="match status" value="1"/>
</dbReference>
<name>A0A166ASF7_9HYPH</name>
<protein>
    <submittedName>
        <fullName evidence="7">Peptidoglycan synthase FtsI</fullName>
        <ecNumber evidence="7">2.4.1.129</ecNumber>
    </submittedName>
</protein>
<evidence type="ECO:0000256" key="2">
    <source>
        <dbReference type="ARBA" id="ARBA00022645"/>
    </source>
</evidence>